<dbReference type="STRING" id="93378.A9798_09315"/>
<comment type="similarity">
    <text evidence="2 4">Belongs to the bacterial solute-binding protein 3 family.</text>
</comment>
<feature type="signal peptide" evidence="5">
    <location>
        <begin position="1"/>
        <end position="21"/>
    </location>
</feature>
<feature type="chain" id="PRO_5016688213" evidence="5">
    <location>
        <begin position="22"/>
        <end position="257"/>
    </location>
</feature>
<evidence type="ECO:0000256" key="2">
    <source>
        <dbReference type="ARBA" id="ARBA00010333"/>
    </source>
</evidence>
<protein>
    <submittedName>
        <fullName evidence="7">Probable amino-acid ABC transporter-binding protein HI_1080</fullName>
    </submittedName>
</protein>
<accession>A0A376DGK3</accession>
<reference evidence="7 8" key="1">
    <citation type="submission" date="2018-06" db="EMBL/GenBank/DDBJ databases">
        <authorList>
            <consortium name="Pathogen Informatics"/>
            <person name="Doyle S."/>
        </authorList>
    </citation>
    <scope>NUCLEOTIDE SEQUENCE [LARGE SCALE GENOMIC DNA]</scope>
    <source>
        <strain evidence="7 8">NCTC12121</strain>
    </source>
</reference>
<evidence type="ECO:0000259" key="6">
    <source>
        <dbReference type="SMART" id="SM00062"/>
    </source>
</evidence>
<dbReference type="InterPro" id="IPR001638">
    <property type="entry name" value="Solute-binding_3/MltF_N"/>
</dbReference>
<dbReference type="OrthoDB" id="368476at2"/>
<dbReference type="CDD" id="cd13711">
    <property type="entry name" value="PBP2_Ngo0372_TcyA"/>
    <property type="match status" value="1"/>
</dbReference>
<gene>
    <name evidence="7" type="ORF">NCTC12121_01909</name>
</gene>
<evidence type="ECO:0000256" key="1">
    <source>
        <dbReference type="ARBA" id="ARBA00004196"/>
    </source>
</evidence>
<dbReference type="AlphaFoldDB" id="A0A376DGK3"/>
<dbReference type="Pfam" id="PF00497">
    <property type="entry name" value="SBP_bac_3"/>
    <property type="match status" value="1"/>
</dbReference>
<dbReference type="InterPro" id="IPR018313">
    <property type="entry name" value="SBP_3_CS"/>
</dbReference>
<dbReference type="Gene3D" id="3.40.190.10">
    <property type="entry name" value="Periplasmic binding protein-like II"/>
    <property type="match status" value="2"/>
</dbReference>
<comment type="subcellular location">
    <subcellularLocation>
        <location evidence="1">Cell envelope</location>
    </subcellularLocation>
</comment>
<evidence type="ECO:0000313" key="8">
    <source>
        <dbReference type="Proteomes" id="UP000255248"/>
    </source>
</evidence>
<dbReference type="PANTHER" id="PTHR35936">
    <property type="entry name" value="MEMBRANE-BOUND LYTIC MUREIN TRANSGLYCOSYLASE F"/>
    <property type="match status" value="1"/>
</dbReference>
<evidence type="ECO:0000313" key="7">
    <source>
        <dbReference type="EMBL" id="STC88749.1"/>
    </source>
</evidence>
<dbReference type="SUPFAM" id="SSF53850">
    <property type="entry name" value="Periplasmic binding protein-like II"/>
    <property type="match status" value="1"/>
</dbReference>
<dbReference type="GO" id="GO:0030288">
    <property type="term" value="C:outer membrane-bounded periplasmic space"/>
    <property type="evidence" value="ECO:0007669"/>
    <property type="project" value="UniProtKB-ARBA"/>
</dbReference>
<proteinExistence type="inferred from homology"/>
<evidence type="ECO:0000256" key="3">
    <source>
        <dbReference type="ARBA" id="ARBA00022729"/>
    </source>
</evidence>
<dbReference type="Proteomes" id="UP000255248">
    <property type="component" value="Unassembled WGS sequence"/>
</dbReference>
<dbReference type="PANTHER" id="PTHR35936:SF34">
    <property type="entry name" value="ABC TRANSPORTER EXTRACELLULAR-BINDING PROTEIN YCKB-RELATED"/>
    <property type="match status" value="1"/>
</dbReference>
<dbReference type="EMBL" id="UFXZ01000001">
    <property type="protein sequence ID" value="STC88749.1"/>
    <property type="molecule type" value="Genomic_DNA"/>
</dbReference>
<evidence type="ECO:0000256" key="4">
    <source>
        <dbReference type="RuleBase" id="RU003744"/>
    </source>
</evidence>
<keyword evidence="3 5" id="KW-0732">Signal</keyword>
<sequence>MMKNTARALLALTLVSGSALAQSDNELAAIQAAGSIKFGTEGTYPPYSYHDASGKLVGFDVDIARAVAAKMGVKPVFVEGRWDGLIAGLSAKRYDAVINQVGITPERQAKFAFSDPYITAKAVLIVRDNNDQIKSFADLRGQKAAQSLTSNYAKLAEKYGAELVPTDGFNQSLALVISGRAAATLNDNLSYLDFRQHKPNAPLKVVAVAEQGADSAILVRKNQPQLVQALNKALSEIRADGSYHALSQRYFGSDVSQ</sequence>
<organism evidence="7 8">
    <name type="scientific">Edwardsiella hoshinae</name>
    <dbReference type="NCBI Taxonomy" id="93378"/>
    <lineage>
        <taxon>Bacteria</taxon>
        <taxon>Pseudomonadati</taxon>
        <taxon>Pseudomonadota</taxon>
        <taxon>Gammaproteobacteria</taxon>
        <taxon>Enterobacterales</taxon>
        <taxon>Hafniaceae</taxon>
        <taxon>Edwardsiella</taxon>
    </lineage>
</organism>
<name>A0A376DGK3_9GAMM</name>
<feature type="domain" description="Solute-binding protein family 3/N-terminal" evidence="6">
    <location>
        <begin position="35"/>
        <end position="254"/>
    </location>
</feature>
<evidence type="ECO:0000256" key="5">
    <source>
        <dbReference type="SAM" id="SignalP"/>
    </source>
</evidence>
<dbReference type="SMART" id="SM00062">
    <property type="entry name" value="PBPb"/>
    <property type="match status" value="1"/>
</dbReference>
<dbReference type="PROSITE" id="PS01039">
    <property type="entry name" value="SBP_BACTERIAL_3"/>
    <property type="match status" value="1"/>
</dbReference>